<dbReference type="AlphaFoldDB" id="A0A377V6Y0"/>
<dbReference type="EMBL" id="UGKT01000001">
    <property type="protein sequence ID" value="STT05645.1"/>
    <property type="molecule type" value="Genomic_DNA"/>
</dbReference>
<dbReference type="Proteomes" id="UP000255518">
    <property type="component" value="Unassembled WGS sequence"/>
</dbReference>
<organism evidence="1 2">
    <name type="scientific">Klebsiella pneumoniae</name>
    <dbReference type="NCBI Taxonomy" id="573"/>
    <lineage>
        <taxon>Bacteria</taxon>
        <taxon>Pseudomonadati</taxon>
        <taxon>Pseudomonadota</taxon>
        <taxon>Gammaproteobacteria</taxon>
        <taxon>Enterobacterales</taxon>
        <taxon>Enterobacteriaceae</taxon>
        <taxon>Klebsiella/Raoultella group</taxon>
        <taxon>Klebsiella</taxon>
        <taxon>Klebsiella pneumoniae complex</taxon>
    </lineage>
</organism>
<protein>
    <submittedName>
        <fullName evidence="1">Acetaldehyde dehydrogenase</fullName>
    </submittedName>
</protein>
<sequence length="50" mass="5659">MNQQDIEQVVKAVLLKMKDSSQPAGTVHDMGVFALTGMTLSRRQRWPSRD</sequence>
<gene>
    <name evidence="1" type="ORF">NCTC13443_05568</name>
</gene>
<accession>A0A377V6Y0</accession>
<name>A0A377V6Y0_KLEPN</name>
<evidence type="ECO:0000313" key="1">
    <source>
        <dbReference type="EMBL" id="STT05645.1"/>
    </source>
</evidence>
<proteinExistence type="predicted"/>
<reference evidence="1 2" key="1">
    <citation type="submission" date="2018-06" db="EMBL/GenBank/DDBJ databases">
        <authorList>
            <consortium name="Pathogen Informatics"/>
            <person name="Doyle S."/>
        </authorList>
    </citation>
    <scope>NUCLEOTIDE SEQUENCE [LARGE SCALE GENOMIC DNA]</scope>
    <source>
        <strain evidence="1 2">NCTC13443</strain>
    </source>
</reference>
<evidence type="ECO:0000313" key="2">
    <source>
        <dbReference type="Proteomes" id="UP000255518"/>
    </source>
</evidence>